<keyword evidence="9" id="KW-1133">Transmembrane helix</keyword>
<evidence type="ECO:0000313" key="10">
    <source>
        <dbReference type="EMBL" id="RMZ05819.1"/>
    </source>
</evidence>
<evidence type="ECO:0000256" key="8">
    <source>
        <dbReference type="PIRSR" id="PIRSR602401-1"/>
    </source>
</evidence>
<evidence type="ECO:0000256" key="5">
    <source>
        <dbReference type="ARBA" id="ARBA00023002"/>
    </source>
</evidence>
<keyword evidence="9" id="KW-0472">Membrane</keyword>
<dbReference type="GO" id="GO:0004497">
    <property type="term" value="F:monooxygenase activity"/>
    <property type="evidence" value="ECO:0007669"/>
    <property type="project" value="UniProtKB-KW"/>
</dbReference>
<evidence type="ECO:0000256" key="1">
    <source>
        <dbReference type="ARBA" id="ARBA00001971"/>
    </source>
</evidence>
<dbReference type="InterPro" id="IPR036396">
    <property type="entry name" value="Cyt_P450_sf"/>
</dbReference>
<sequence length="531" mass="60318">MILSISERPTWPLVVIALLAAAIYLSAICIYRVFFHPLSKYPGPWLAAVSQCYMLYYAWRGDLHLQQQAWHAKYGSDIVRDGPNSITFNSVSANQTIHAVRANTIKTPGYDAFSASRSMSNTISALDKGTPAFKRRVQGQVLSEPALKAVEDRMLQQVQNFIDYIDGPEDRVNSAHGHGDWVQRNVSDVCKYLTYNVLTDLCYGQSLNLFHSPTMRWLPKAVIPYSRMIVMDLAAPILYLKRWDRLLFTPYLKEIYRLGEWVKESHAARLALGKEAKRNDFFSSLSKAVDPKTGEELSEKEFWLELLMLLVAGSDTTSVALNAVIYHLVHNRDSLHMATKEVRSQFETVDEIRTGPKLSDCRFLLSCIEESMRLSPPVVHGPPRLVQAGGIVVDGEYFAEGTVVSTPTYTLHRSRKNFDAPDDFKPERWMTEGEELKRARQAYQPFHVGAYSCVGWRLAMMELQVSLARLLFTYDLRLPPNASCCNKAPRGEQCQLEMKGWMTSHVVGPQVRFRRRSTHEDNGDTNAQSIR</sequence>
<dbReference type="EMBL" id="QWIO01000166">
    <property type="protein sequence ID" value="RMZ05819.1"/>
    <property type="molecule type" value="Genomic_DNA"/>
</dbReference>
<evidence type="ECO:0000313" key="11">
    <source>
        <dbReference type="Proteomes" id="UP000269539"/>
    </source>
</evidence>
<keyword evidence="3 8" id="KW-0349">Heme</keyword>
<feature type="binding site" description="axial binding residue" evidence="8">
    <location>
        <position position="453"/>
    </location>
    <ligand>
        <name>heme</name>
        <dbReference type="ChEBI" id="CHEBI:30413"/>
    </ligand>
    <ligandPart>
        <name>Fe</name>
        <dbReference type="ChEBI" id="CHEBI:18248"/>
    </ligandPart>
</feature>
<dbReference type="GO" id="GO:0020037">
    <property type="term" value="F:heme binding"/>
    <property type="evidence" value="ECO:0007669"/>
    <property type="project" value="InterPro"/>
</dbReference>
<comment type="similarity">
    <text evidence="2">Belongs to the cytochrome P450 family.</text>
</comment>
<dbReference type="Pfam" id="PF00067">
    <property type="entry name" value="p450"/>
    <property type="match status" value="1"/>
</dbReference>
<name>A0A3M7GXT0_HORWE</name>
<dbReference type="InterPro" id="IPR001128">
    <property type="entry name" value="Cyt_P450"/>
</dbReference>
<dbReference type="GO" id="GO:0016705">
    <property type="term" value="F:oxidoreductase activity, acting on paired donors, with incorporation or reduction of molecular oxygen"/>
    <property type="evidence" value="ECO:0007669"/>
    <property type="project" value="InterPro"/>
</dbReference>
<dbReference type="GO" id="GO:0005506">
    <property type="term" value="F:iron ion binding"/>
    <property type="evidence" value="ECO:0007669"/>
    <property type="project" value="InterPro"/>
</dbReference>
<evidence type="ECO:0000256" key="4">
    <source>
        <dbReference type="ARBA" id="ARBA00022723"/>
    </source>
</evidence>
<gene>
    <name evidence="10" type="ORF">D0864_02387</name>
</gene>
<dbReference type="AlphaFoldDB" id="A0A3M7GXT0"/>
<dbReference type="PANTHER" id="PTHR24305">
    <property type="entry name" value="CYTOCHROME P450"/>
    <property type="match status" value="1"/>
</dbReference>
<dbReference type="Gene3D" id="1.10.630.10">
    <property type="entry name" value="Cytochrome P450"/>
    <property type="match status" value="1"/>
</dbReference>
<comment type="caution">
    <text evidence="10">The sequence shown here is derived from an EMBL/GenBank/DDBJ whole genome shotgun (WGS) entry which is preliminary data.</text>
</comment>
<evidence type="ECO:0000256" key="3">
    <source>
        <dbReference type="ARBA" id="ARBA00022617"/>
    </source>
</evidence>
<dbReference type="PRINTS" id="PR00463">
    <property type="entry name" value="EP450I"/>
</dbReference>
<organism evidence="10 11">
    <name type="scientific">Hortaea werneckii</name>
    <name type="common">Black yeast</name>
    <name type="synonym">Cladosporium werneckii</name>
    <dbReference type="NCBI Taxonomy" id="91943"/>
    <lineage>
        <taxon>Eukaryota</taxon>
        <taxon>Fungi</taxon>
        <taxon>Dikarya</taxon>
        <taxon>Ascomycota</taxon>
        <taxon>Pezizomycotina</taxon>
        <taxon>Dothideomycetes</taxon>
        <taxon>Dothideomycetidae</taxon>
        <taxon>Mycosphaerellales</taxon>
        <taxon>Teratosphaeriaceae</taxon>
        <taxon>Hortaea</taxon>
    </lineage>
</organism>
<keyword evidence="9" id="KW-0812">Transmembrane</keyword>
<keyword evidence="6 8" id="KW-0408">Iron</keyword>
<keyword evidence="7" id="KW-0503">Monooxygenase</keyword>
<proteinExistence type="inferred from homology"/>
<dbReference type="PANTHER" id="PTHR24305:SF237">
    <property type="entry name" value="CYTOCHROME P450 MONOOXYGENASE ATNE-RELATED"/>
    <property type="match status" value="1"/>
</dbReference>
<evidence type="ECO:0000256" key="6">
    <source>
        <dbReference type="ARBA" id="ARBA00023004"/>
    </source>
</evidence>
<comment type="cofactor">
    <cofactor evidence="1 8">
        <name>heme</name>
        <dbReference type="ChEBI" id="CHEBI:30413"/>
    </cofactor>
</comment>
<dbReference type="InterPro" id="IPR050121">
    <property type="entry name" value="Cytochrome_P450_monoxygenase"/>
</dbReference>
<dbReference type="VEuPathDB" id="FungiDB:BTJ68_10507"/>
<accession>A0A3M7GXT0</accession>
<protein>
    <submittedName>
        <fullName evidence="10">Uncharacterized protein</fullName>
    </submittedName>
</protein>
<keyword evidence="5" id="KW-0560">Oxidoreductase</keyword>
<evidence type="ECO:0000256" key="7">
    <source>
        <dbReference type="ARBA" id="ARBA00023033"/>
    </source>
</evidence>
<dbReference type="PRINTS" id="PR00385">
    <property type="entry name" value="P450"/>
</dbReference>
<feature type="transmembrane region" description="Helical" evidence="9">
    <location>
        <begin position="12"/>
        <end position="35"/>
    </location>
</feature>
<keyword evidence="4 8" id="KW-0479">Metal-binding</keyword>
<dbReference type="CDD" id="cd11061">
    <property type="entry name" value="CYP67-like"/>
    <property type="match status" value="1"/>
</dbReference>
<evidence type="ECO:0000256" key="9">
    <source>
        <dbReference type="SAM" id="Phobius"/>
    </source>
</evidence>
<dbReference type="InterPro" id="IPR002401">
    <property type="entry name" value="Cyt_P450_E_grp-I"/>
</dbReference>
<evidence type="ECO:0000256" key="2">
    <source>
        <dbReference type="ARBA" id="ARBA00010617"/>
    </source>
</evidence>
<dbReference type="SUPFAM" id="SSF48264">
    <property type="entry name" value="Cytochrome P450"/>
    <property type="match status" value="1"/>
</dbReference>
<reference evidence="10 11" key="1">
    <citation type="journal article" date="2018" name="BMC Genomics">
        <title>Genomic evidence for intraspecific hybridization in a clonal and extremely halotolerant yeast.</title>
        <authorList>
            <person name="Gostincar C."/>
            <person name="Stajich J.E."/>
            <person name="Zupancic J."/>
            <person name="Zalar P."/>
            <person name="Gunde-Cimerman N."/>
        </authorList>
    </citation>
    <scope>NUCLEOTIDE SEQUENCE [LARGE SCALE GENOMIC DNA]</scope>
    <source>
        <strain evidence="10 11">EXF-10513</strain>
    </source>
</reference>
<dbReference type="Proteomes" id="UP000269539">
    <property type="component" value="Unassembled WGS sequence"/>
</dbReference>